<keyword evidence="5" id="KW-0175">Coiled coil</keyword>
<dbReference type="OrthoDB" id="962301at2"/>
<name>A0A4P7C354_9GAMM</name>
<dbReference type="Gene3D" id="1.20.120.910">
    <property type="entry name" value="DksA, coiled-coil domain"/>
    <property type="match status" value="1"/>
</dbReference>
<evidence type="ECO:0000313" key="7">
    <source>
        <dbReference type="EMBL" id="QBQ56157.1"/>
    </source>
</evidence>
<dbReference type="InterPro" id="IPR037187">
    <property type="entry name" value="DnaK_N"/>
</dbReference>
<keyword evidence="2" id="KW-0863">Zinc-finger</keyword>
<accession>A0A4P7C354</accession>
<dbReference type="PANTHER" id="PTHR33823">
    <property type="entry name" value="RNA POLYMERASE-BINDING TRANSCRIPTION FACTOR DKSA-RELATED"/>
    <property type="match status" value="1"/>
</dbReference>
<dbReference type="EMBL" id="CP038033">
    <property type="protein sequence ID" value="QBQ56157.1"/>
    <property type="molecule type" value="Genomic_DNA"/>
</dbReference>
<organism evidence="7 8">
    <name type="scientific">Nitrosococcus wardiae</name>
    <dbReference type="NCBI Taxonomy" id="1814290"/>
    <lineage>
        <taxon>Bacteria</taxon>
        <taxon>Pseudomonadati</taxon>
        <taxon>Pseudomonadota</taxon>
        <taxon>Gammaproteobacteria</taxon>
        <taxon>Chromatiales</taxon>
        <taxon>Chromatiaceae</taxon>
        <taxon>Nitrosococcus</taxon>
    </lineage>
</organism>
<dbReference type="SUPFAM" id="SSF57716">
    <property type="entry name" value="Glucocorticoid receptor-like (DNA-binding domain)"/>
    <property type="match status" value="1"/>
</dbReference>
<dbReference type="Proteomes" id="UP000294325">
    <property type="component" value="Chromosome"/>
</dbReference>
<dbReference type="AlphaFoldDB" id="A0A4P7C354"/>
<dbReference type="GO" id="GO:0008270">
    <property type="term" value="F:zinc ion binding"/>
    <property type="evidence" value="ECO:0007669"/>
    <property type="project" value="UniProtKB-KW"/>
</dbReference>
<dbReference type="RefSeq" id="WP_134359409.1">
    <property type="nucleotide sequence ID" value="NZ_CP038033.1"/>
</dbReference>
<keyword evidence="8" id="KW-1185">Reference proteome</keyword>
<sequence length="132" mass="15177">MAQGLSNKQRSELKQKLQQRFDELREQVRQELRESDNKHYIELAGKVHDPEEASLADLLVDLDLAIIDLHIEEIRDIEHALMRFPMGSYGTCTDCGTNIDYQRLQANPAAKRCLDCQAKHEQTHAEKAHPTL</sequence>
<feature type="domain" description="Zinc finger DksA/TraR C4-type" evidence="6">
    <location>
        <begin position="87"/>
        <end position="122"/>
    </location>
</feature>
<reference evidence="7 8" key="1">
    <citation type="submission" date="2019-03" db="EMBL/GenBank/DDBJ databases">
        <title>The genome sequence of Nitrosococcus wardiae strain D1FHST reveals the archetypal metabolic capacity of ammonia-oxidizing Gammaproteobacteria.</title>
        <authorList>
            <person name="Wang L."/>
            <person name="Lim C.K."/>
            <person name="Hanson T.E."/>
            <person name="Dang H."/>
            <person name="Klotz M.G."/>
        </authorList>
    </citation>
    <scope>NUCLEOTIDE SEQUENCE [LARGE SCALE GENOMIC DNA]</scope>
    <source>
        <strain evidence="7 8">D1FHS</strain>
    </source>
</reference>
<dbReference type="PROSITE" id="PS51128">
    <property type="entry name" value="ZF_DKSA_2"/>
    <property type="match status" value="1"/>
</dbReference>
<evidence type="ECO:0000259" key="6">
    <source>
        <dbReference type="Pfam" id="PF01258"/>
    </source>
</evidence>
<keyword evidence="1" id="KW-0479">Metal-binding</keyword>
<proteinExistence type="predicted"/>
<evidence type="ECO:0000256" key="5">
    <source>
        <dbReference type="SAM" id="Coils"/>
    </source>
</evidence>
<feature type="coiled-coil region" evidence="5">
    <location>
        <begin position="7"/>
        <end position="34"/>
    </location>
</feature>
<dbReference type="SUPFAM" id="SSF109635">
    <property type="entry name" value="DnaK suppressor protein DksA, alpha-hairpin domain"/>
    <property type="match status" value="1"/>
</dbReference>
<dbReference type="Pfam" id="PF01258">
    <property type="entry name" value="zf-dskA_traR"/>
    <property type="match status" value="1"/>
</dbReference>
<evidence type="ECO:0000256" key="2">
    <source>
        <dbReference type="ARBA" id="ARBA00022771"/>
    </source>
</evidence>
<evidence type="ECO:0000256" key="3">
    <source>
        <dbReference type="ARBA" id="ARBA00022833"/>
    </source>
</evidence>
<keyword evidence="3" id="KW-0862">Zinc</keyword>
<dbReference type="InterPro" id="IPR000962">
    <property type="entry name" value="Znf_DskA_TraR"/>
</dbReference>
<gene>
    <name evidence="7" type="ORF">E3U44_17850</name>
</gene>
<dbReference type="KEGG" id="nwr:E3U44_17850"/>
<dbReference type="PANTHER" id="PTHR33823:SF4">
    <property type="entry name" value="GENERAL STRESS PROTEIN 16O"/>
    <property type="match status" value="1"/>
</dbReference>
<feature type="zinc finger region" description="dksA C4-type" evidence="4">
    <location>
        <begin position="92"/>
        <end position="116"/>
    </location>
</feature>
<evidence type="ECO:0000313" key="8">
    <source>
        <dbReference type="Proteomes" id="UP000294325"/>
    </source>
</evidence>
<evidence type="ECO:0000256" key="4">
    <source>
        <dbReference type="PROSITE-ProRule" id="PRU00510"/>
    </source>
</evidence>
<evidence type="ECO:0000256" key="1">
    <source>
        <dbReference type="ARBA" id="ARBA00022723"/>
    </source>
</evidence>
<protein>
    <submittedName>
        <fullName evidence="7">TraR/DksA family transcriptional regulator</fullName>
    </submittedName>
</protein>